<gene>
    <name evidence="2" type="ORF">TWF696_006193</name>
</gene>
<accession>A0AAV9UYL3</accession>
<dbReference type="Gene3D" id="1.20.5.190">
    <property type="match status" value="1"/>
</dbReference>
<keyword evidence="1" id="KW-1133">Transmembrane helix</keyword>
<keyword evidence="3" id="KW-1185">Reference proteome</keyword>
<organism evidence="2 3">
    <name type="scientific">Orbilia brochopaga</name>
    <dbReference type="NCBI Taxonomy" id="3140254"/>
    <lineage>
        <taxon>Eukaryota</taxon>
        <taxon>Fungi</taxon>
        <taxon>Dikarya</taxon>
        <taxon>Ascomycota</taxon>
        <taxon>Pezizomycotina</taxon>
        <taxon>Orbiliomycetes</taxon>
        <taxon>Orbiliales</taxon>
        <taxon>Orbiliaceae</taxon>
        <taxon>Orbilia</taxon>
    </lineage>
</organism>
<evidence type="ECO:0000256" key="1">
    <source>
        <dbReference type="SAM" id="Phobius"/>
    </source>
</evidence>
<evidence type="ECO:0000313" key="2">
    <source>
        <dbReference type="EMBL" id="KAK6349934.1"/>
    </source>
</evidence>
<keyword evidence="1" id="KW-0812">Transmembrane</keyword>
<evidence type="ECO:0000313" key="3">
    <source>
        <dbReference type="Proteomes" id="UP001375240"/>
    </source>
</evidence>
<name>A0AAV9UYL3_9PEZI</name>
<protein>
    <submittedName>
        <fullName evidence="2">Uncharacterized protein</fullName>
    </submittedName>
</protein>
<dbReference type="Proteomes" id="UP001375240">
    <property type="component" value="Unassembled WGS sequence"/>
</dbReference>
<dbReference type="EMBL" id="JAVHNQ010000004">
    <property type="protein sequence ID" value="KAK6349934.1"/>
    <property type="molecule type" value="Genomic_DNA"/>
</dbReference>
<sequence>MPLDSDVKMQIHWLVRSHARLNKAMVEIGKDIQGLQKDVQGIQKDVQSIQQDVHGIRRDINVLKLSAKVTMTSIGTFILILATVVGWITKDVLMRFLGTEKKDDRD</sequence>
<comment type="caution">
    <text evidence="2">The sequence shown here is derived from an EMBL/GenBank/DDBJ whole genome shotgun (WGS) entry which is preliminary data.</text>
</comment>
<dbReference type="AlphaFoldDB" id="A0AAV9UYL3"/>
<reference evidence="2 3" key="1">
    <citation type="submission" date="2019-10" db="EMBL/GenBank/DDBJ databases">
        <authorList>
            <person name="Palmer J.M."/>
        </authorList>
    </citation>
    <scope>NUCLEOTIDE SEQUENCE [LARGE SCALE GENOMIC DNA]</scope>
    <source>
        <strain evidence="2 3">TWF696</strain>
    </source>
</reference>
<proteinExistence type="predicted"/>
<keyword evidence="1" id="KW-0472">Membrane</keyword>
<feature type="transmembrane region" description="Helical" evidence="1">
    <location>
        <begin position="65"/>
        <end position="88"/>
    </location>
</feature>